<organism evidence="1 2">
    <name type="scientific">Ovis ammon polii x Ovis aries</name>
    <dbReference type="NCBI Taxonomy" id="2918886"/>
    <lineage>
        <taxon>Eukaryota</taxon>
        <taxon>Metazoa</taxon>
        <taxon>Chordata</taxon>
        <taxon>Craniata</taxon>
        <taxon>Vertebrata</taxon>
        <taxon>Euteleostomi</taxon>
        <taxon>Mammalia</taxon>
        <taxon>Eutheria</taxon>
        <taxon>Laurasiatheria</taxon>
        <taxon>Artiodactyla</taxon>
        <taxon>Ruminantia</taxon>
        <taxon>Pecora</taxon>
        <taxon>Bovidae</taxon>
        <taxon>Caprinae</taxon>
        <taxon>Ovis</taxon>
    </lineage>
</organism>
<evidence type="ECO:0000313" key="1">
    <source>
        <dbReference type="EMBL" id="KAI4563676.1"/>
    </source>
</evidence>
<proteinExistence type="predicted"/>
<dbReference type="EMBL" id="CM043045">
    <property type="protein sequence ID" value="KAI4563676.1"/>
    <property type="molecule type" value="Genomic_DNA"/>
</dbReference>
<sequence>MRMYVGAVIMVSIPSVGQRSLPACLGSWKVDKWVQHWARRLEQEIDGVMRIFGGVQQLREVTVLEWYLVGSDGEMSGFSGGPSFSSVECEGIRLEESLRAGGGYSDRKVPEGRAWVLTSLINSEPPAPGVLQGRQGALLGGFRVLGESQQGAAAQVPVEAVDMEGTGCRFEPVARTGGIWALEEHPSFSHLVDQGPDSAPPY</sequence>
<accession>A0ACB9UAV8</accession>
<comment type="caution">
    <text evidence="1">The sequence shown here is derived from an EMBL/GenBank/DDBJ whole genome shotgun (WGS) entry which is preliminary data.</text>
</comment>
<keyword evidence="2" id="KW-1185">Reference proteome</keyword>
<name>A0ACB9UAV8_9CETA</name>
<dbReference type="Proteomes" id="UP001057279">
    <property type="component" value="Linkage Group LG20"/>
</dbReference>
<evidence type="ECO:0000313" key="2">
    <source>
        <dbReference type="Proteomes" id="UP001057279"/>
    </source>
</evidence>
<protein>
    <submittedName>
        <fullName evidence="1">Uncharacterized protein</fullName>
    </submittedName>
</protein>
<gene>
    <name evidence="1" type="ORF">MJG53_016250</name>
</gene>
<reference evidence="1" key="1">
    <citation type="submission" date="2022-03" db="EMBL/GenBank/DDBJ databases">
        <title>Genomic analyses of argali, domestic sheep and their hybrids provide insights into chromosomal evolution, heterosis and genetic basis of agronomic traits.</title>
        <authorList>
            <person name="Li M."/>
        </authorList>
    </citation>
    <scope>NUCLEOTIDE SEQUENCE</scope>
    <source>
        <strain evidence="1">F1 hybrid</strain>
    </source>
</reference>